<dbReference type="Gene3D" id="3.40.50.300">
    <property type="entry name" value="P-loop containing nucleotide triphosphate hydrolases"/>
    <property type="match status" value="1"/>
</dbReference>
<dbReference type="InterPro" id="IPR027417">
    <property type="entry name" value="P-loop_NTPase"/>
</dbReference>
<keyword evidence="3" id="KW-1185">Reference proteome</keyword>
<proteinExistence type="predicted"/>
<dbReference type="SUPFAM" id="SSF52540">
    <property type="entry name" value="P-loop containing nucleoside triphosphate hydrolases"/>
    <property type="match status" value="1"/>
</dbReference>
<evidence type="ECO:0000256" key="1">
    <source>
        <dbReference type="SAM" id="MobiDB-lite"/>
    </source>
</evidence>
<sequence>MSPVGTEGTRLLVLRGPSGSGKSSTARRLRAHLGRSVALIEQDYLRRIVLKEKDVPDGHNIALIDQTVRFALDRGWNVILEGIMHAERYTDMLDGLRQDHAGDTAFYYFDVAWDETLRRHPTRPQAADFGVDEMRGWYRAADQLGFAEERIIPQAATLDGTVRRILSEVFGETTDNPESASVRSAR</sequence>
<evidence type="ECO:0000313" key="2">
    <source>
        <dbReference type="EMBL" id="NKQ55607.1"/>
    </source>
</evidence>
<keyword evidence="2" id="KW-0418">Kinase</keyword>
<name>A0ABX1J734_9PSEU</name>
<gene>
    <name evidence="2" type="ORF">HFP15_22240</name>
</gene>
<dbReference type="Proteomes" id="UP000715441">
    <property type="component" value="Unassembled WGS sequence"/>
</dbReference>
<dbReference type="Pfam" id="PF13671">
    <property type="entry name" value="AAA_33"/>
    <property type="match status" value="1"/>
</dbReference>
<evidence type="ECO:0000313" key="3">
    <source>
        <dbReference type="Proteomes" id="UP000715441"/>
    </source>
</evidence>
<accession>A0ABX1J734</accession>
<organism evidence="2 3">
    <name type="scientific">Amycolatopsis acididurans</name>
    <dbReference type="NCBI Taxonomy" id="2724524"/>
    <lineage>
        <taxon>Bacteria</taxon>
        <taxon>Bacillati</taxon>
        <taxon>Actinomycetota</taxon>
        <taxon>Actinomycetes</taxon>
        <taxon>Pseudonocardiales</taxon>
        <taxon>Pseudonocardiaceae</taxon>
        <taxon>Amycolatopsis</taxon>
    </lineage>
</organism>
<feature type="region of interest" description="Disordered" evidence="1">
    <location>
        <begin position="1"/>
        <end position="27"/>
    </location>
</feature>
<dbReference type="EMBL" id="JAAXLS010000016">
    <property type="protein sequence ID" value="NKQ55607.1"/>
    <property type="molecule type" value="Genomic_DNA"/>
</dbReference>
<dbReference type="GO" id="GO:0016301">
    <property type="term" value="F:kinase activity"/>
    <property type="evidence" value="ECO:0007669"/>
    <property type="project" value="UniProtKB-KW"/>
</dbReference>
<reference evidence="2 3" key="1">
    <citation type="submission" date="2020-04" db="EMBL/GenBank/DDBJ databases">
        <title>Novel species.</title>
        <authorList>
            <person name="Teo W.F.A."/>
            <person name="Lipun K."/>
            <person name="Srisuk N."/>
            <person name="Duangmal K."/>
        </authorList>
    </citation>
    <scope>NUCLEOTIDE SEQUENCE [LARGE SCALE GENOMIC DNA]</scope>
    <source>
        <strain evidence="2 3">K13G38</strain>
    </source>
</reference>
<comment type="caution">
    <text evidence="2">The sequence shown here is derived from an EMBL/GenBank/DDBJ whole genome shotgun (WGS) entry which is preliminary data.</text>
</comment>
<protein>
    <submittedName>
        <fullName evidence="2">Kinase</fullName>
    </submittedName>
</protein>
<keyword evidence="2" id="KW-0808">Transferase</keyword>